<name>A0ABV2EJ64_9CAUL</name>
<dbReference type="Proteomes" id="UP001549110">
    <property type="component" value="Unassembled WGS sequence"/>
</dbReference>
<sequence length="88" mass="9312">MGEPALEPRRTFLVRARPARDALLRVLGPFSAQGAEILSLQAEQGDDAISIRIEAGGLGADVAGHLVERLRGMPLVTQVGVGWRVTGP</sequence>
<dbReference type="EMBL" id="JBEPLU010000001">
    <property type="protein sequence ID" value="MET3526757.1"/>
    <property type="molecule type" value="Genomic_DNA"/>
</dbReference>
<gene>
    <name evidence="1" type="ORF">ABID41_001852</name>
</gene>
<evidence type="ECO:0000313" key="1">
    <source>
        <dbReference type="EMBL" id="MET3526757.1"/>
    </source>
</evidence>
<organism evidence="1 2">
    <name type="scientific">Phenylobacterium koreense</name>
    <dbReference type="NCBI Taxonomy" id="266125"/>
    <lineage>
        <taxon>Bacteria</taxon>
        <taxon>Pseudomonadati</taxon>
        <taxon>Pseudomonadota</taxon>
        <taxon>Alphaproteobacteria</taxon>
        <taxon>Caulobacterales</taxon>
        <taxon>Caulobacteraceae</taxon>
        <taxon>Phenylobacterium</taxon>
    </lineage>
</organism>
<protein>
    <submittedName>
        <fullName evidence="1">Acetolactate synthase regulatory subunit</fullName>
    </submittedName>
</protein>
<comment type="caution">
    <text evidence="1">The sequence shown here is derived from an EMBL/GenBank/DDBJ whole genome shotgun (WGS) entry which is preliminary data.</text>
</comment>
<reference evidence="1 2" key="1">
    <citation type="submission" date="2024-06" db="EMBL/GenBank/DDBJ databases">
        <title>Genomic Encyclopedia of Type Strains, Phase IV (KMG-IV): sequencing the most valuable type-strain genomes for metagenomic binning, comparative biology and taxonomic classification.</title>
        <authorList>
            <person name="Goeker M."/>
        </authorList>
    </citation>
    <scope>NUCLEOTIDE SEQUENCE [LARGE SCALE GENOMIC DNA]</scope>
    <source>
        <strain evidence="1 2">DSM 17809</strain>
    </source>
</reference>
<evidence type="ECO:0000313" key="2">
    <source>
        <dbReference type="Proteomes" id="UP001549110"/>
    </source>
</evidence>
<keyword evidence="2" id="KW-1185">Reference proteome</keyword>
<accession>A0ABV2EJ64</accession>
<dbReference type="RefSeq" id="WP_331928618.1">
    <property type="nucleotide sequence ID" value="NZ_JBEPLU010000001.1"/>
</dbReference>
<proteinExistence type="predicted"/>